<feature type="region of interest" description="Disordered" evidence="1">
    <location>
        <begin position="66"/>
        <end position="146"/>
    </location>
</feature>
<feature type="compositionally biased region" description="Acidic residues" evidence="1">
    <location>
        <begin position="137"/>
        <end position="146"/>
    </location>
</feature>
<organism evidence="2 3">
    <name type="scientific">Phakopsora pachyrhizi</name>
    <name type="common">Asian soybean rust disease fungus</name>
    <dbReference type="NCBI Taxonomy" id="170000"/>
    <lineage>
        <taxon>Eukaryota</taxon>
        <taxon>Fungi</taxon>
        <taxon>Dikarya</taxon>
        <taxon>Basidiomycota</taxon>
        <taxon>Pucciniomycotina</taxon>
        <taxon>Pucciniomycetes</taxon>
        <taxon>Pucciniales</taxon>
        <taxon>Phakopsoraceae</taxon>
        <taxon>Phakopsora</taxon>
    </lineage>
</organism>
<comment type="caution">
    <text evidence="2">The sequence shown here is derived from an EMBL/GenBank/DDBJ whole genome shotgun (WGS) entry which is preliminary data.</text>
</comment>
<accession>A0AAV0BDP7</accession>
<evidence type="ECO:0000313" key="2">
    <source>
        <dbReference type="EMBL" id="CAH7684219.1"/>
    </source>
</evidence>
<keyword evidence="3" id="KW-1185">Reference proteome</keyword>
<dbReference type="Proteomes" id="UP001153365">
    <property type="component" value="Unassembled WGS sequence"/>
</dbReference>
<name>A0AAV0BDP7_PHAPC</name>
<reference evidence="2" key="1">
    <citation type="submission" date="2022-06" db="EMBL/GenBank/DDBJ databases">
        <authorList>
            <consortium name="SYNGENTA / RWTH Aachen University"/>
        </authorList>
    </citation>
    <scope>NUCLEOTIDE SEQUENCE</scope>
</reference>
<gene>
    <name evidence="2" type="ORF">PPACK8108_LOCUS18293</name>
</gene>
<sequence>MGLENWKPVDRNEKERWRAKGYYQLKPEKLPWSPFLTTRAQGVSINLGPIAIPLIPNKDPYEFLSNKNKTGLSKEGNSNISLVDERRLKEVDKGKREKTEEEEKYNHGDNNDNERIYKQGSTKLLVEGNQSGRSKDVEDEEEERRE</sequence>
<evidence type="ECO:0000256" key="1">
    <source>
        <dbReference type="SAM" id="MobiDB-lite"/>
    </source>
</evidence>
<dbReference type="AlphaFoldDB" id="A0AAV0BDP7"/>
<protein>
    <submittedName>
        <fullName evidence="2">Uncharacterized protein</fullName>
    </submittedName>
</protein>
<proteinExistence type="predicted"/>
<evidence type="ECO:0000313" key="3">
    <source>
        <dbReference type="Proteomes" id="UP001153365"/>
    </source>
</evidence>
<feature type="compositionally biased region" description="Polar residues" evidence="1">
    <location>
        <begin position="66"/>
        <end position="81"/>
    </location>
</feature>
<dbReference type="EMBL" id="CALTRL010005264">
    <property type="protein sequence ID" value="CAH7684219.1"/>
    <property type="molecule type" value="Genomic_DNA"/>
</dbReference>
<feature type="compositionally biased region" description="Basic and acidic residues" evidence="1">
    <location>
        <begin position="83"/>
        <end position="117"/>
    </location>
</feature>